<dbReference type="GO" id="GO:0016787">
    <property type="term" value="F:hydrolase activity"/>
    <property type="evidence" value="ECO:0007669"/>
    <property type="project" value="UniProtKB-KW"/>
</dbReference>
<evidence type="ECO:0000313" key="8">
    <source>
        <dbReference type="EMBL" id="ROR95577.1"/>
    </source>
</evidence>
<evidence type="ECO:0000256" key="1">
    <source>
        <dbReference type="ARBA" id="ARBA00022741"/>
    </source>
</evidence>
<evidence type="ECO:0000259" key="7">
    <source>
        <dbReference type="PROSITE" id="PS51194"/>
    </source>
</evidence>
<dbReference type="Pfam" id="PF00271">
    <property type="entry name" value="Helicase_C"/>
    <property type="match status" value="1"/>
</dbReference>
<dbReference type="GO" id="GO:0004386">
    <property type="term" value="F:helicase activity"/>
    <property type="evidence" value="ECO:0007669"/>
    <property type="project" value="UniProtKB-KW"/>
</dbReference>
<dbReference type="EMBL" id="RKHQ01000001">
    <property type="protein sequence ID" value="ROR95577.1"/>
    <property type="molecule type" value="Genomic_DNA"/>
</dbReference>
<dbReference type="SUPFAM" id="SSF52540">
    <property type="entry name" value="P-loop containing nucleoside triphosphate hydrolases"/>
    <property type="match status" value="1"/>
</dbReference>
<evidence type="ECO:0000256" key="2">
    <source>
        <dbReference type="ARBA" id="ARBA00022801"/>
    </source>
</evidence>
<accession>A0A3N2D722</accession>
<dbReference type="InterPro" id="IPR021904">
    <property type="entry name" value="DUF3516"/>
</dbReference>
<dbReference type="InterPro" id="IPR027417">
    <property type="entry name" value="P-loop_NTPase"/>
</dbReference>
<reference evidence="8 9" key="1">
    <citation type="submission" date="2018-11" db="EMBL/GenBank/DDBJ databases">
        <title>Sequencing the genomes of 1000 actinobacteria strains.</title>
        <authorList>
            <person name="Klenk H.-P."/>
        </authorList>
    </citation>
    <scope>NUCLEOTIDE SEQUENCE [LARGE SCALE GENOMIC DNA]</scope>
    <source>
        <strain evidence="8 9">DSM 13521</strain>
    </source>
</reference>
<feature type="region of interest" description="Disordered" evidence="5">
    <location>
        <begin position="724"/>
        <end position="749"/>
    </location>
</feature>
<dbReference type="InterPro" id="IPR050699">
    <property type="entry name" value="RNA-DNA_Helicase"/>
</dbReference>
<keyword evidence="4" id="KW-0067">ATP-binding</keyword>
<keyword evidence="2" id="KW-0378">Hydrolase</keyword>
<dbReference type="Proteomes" id="UP000275356">
    <property type="component" value="Unassembled WGS sequence"/>
</dbReference>
<evidence type="ECO:0000259" key="6">
    <source>
        <dbReference type="PROSITE" id="PS51192"/>
    </source>
</evidence>
<dbReference type="Pfam" id="PF12029">
    <property type="entry name" value="DUF3516"/>
    <property type="match status" value="1"/>
</dbReference>
<dbReference type="SMART" id="SM00487">
    <property type="entry name" value="DEXDc"/>
    <property type="match status" value="1"/>
</dbReference>
<keyword evidence="9" id="KW-1185">Reference proteome</keyword>
<dbReference type="AlphaFoldDB" id="A0A3N2D722"/>
<dbReference type="Gene3D" id="3.40.50.300">
    <property type="entry name" value="P-loop containing nucleotide triphosphate hydrolases"/>
    <property type="match status" value="2"/>
</dbReference>
<organism evidence="8 9">
    <name type="scientific">Salana multivorans</name>
    <dbReference type="NCBI Taxonomy" id="120377"/>
    <lineage>
        <taxon>Bacteria</taxon>
        <taxon>Bacillati</taxon>
        <taxon>Actinomycetota</taxon>
        <taxon>Actinomycetes</taxon>
        <taxon>Micrococcales</taxon>
        <taxon>Beutenbergiaceae</taxon>
        <taxon>Salana</taxon>
    </lineage>
</organism>
<keyword evidence="3 8" id="KW-0347">Helicase</keyword>
<keyword evidence="1" id="KW-0547">Nucleotide-binding</keyword>
<gene>
    <name evidence="8" type="ORF">EDD28_0135</name>
</gene>
<evidence type="ECO:0000256" key="5">
    <source>
        <dbReference type="SAM" id="MobiDB-lite"/>
    </source>
</evidence>
<evidence type="ECO:0000256" key="4">
    <source>
        <dbReference type="ARBA" id="ARBA00022840"/>
    </source>
</evidence>
<sequence length="876" mass="94864">MLSPAHPLALAAGTSPDEAFEAFEGYASERGLTLYDHQTEAALAIVGGEHVVLATPTGSGKSLVAVAAHAAALARGARTFYTAPVKALVSEKFFDLAAVFGAANVGMITGDVAINPTAPIICCTAEILAAQTLRGQLASGAAPSGHDAGDGENDADVVVVADEFHFYADPQRGAAWQIPLLDLPGAQFVLMSATLGDMTGIVADLERRTGRTAQVITHTERPVPLSFTYSLEPLTELVEELLTTHRAPVYLVHFTQAAALERAQALTSIPVTTREQRAAIAAALAGERFAGGFGSTLSRLLRLGIGVHHAGMLPRYRRLVERLVQAGHLRVVCGTDTLGVGVNMPIRTVVLTSLVKFDGERQRHLTAREFHQIAGRAGRAGFDTVGDVVVQAPEHVIENAKALAKAGDDERKRRKIVRKKAPEGQVNWTDKTFERLRDADPEQLTSRFTVTHAMVLAALERPGDPVTRLYRLLTSTHDSLGPHPNPANPHLRRAVAIYRSLRQAGLVEHVQRSRTAPGEPTVRLVAEMPDDFALNSPLAPFALAAFELLDPEADPFTRALDVLSVVEAVTPGPRPVLMAQQHAARGEAIGAMKADGLEYEERMELLDDVTYPQPLAELLGAGWTAYARANPWAAEHELQPKSIVREMVETGMTFSELVSRYSVQRSEGLVLRYLTDVYRALRQILPDALRTPEAEDVLTWLGEVVRQVDSSLLDEWEALAGAASDAADGLTDEEVERAERRFGDAETPPPFSVNTRAVRVAARGAAFRRVELLAREDYGALGELDATAGWDAQRWRDELAPYWEEYDDIGVSGAARAPSLTILDETGRTWRLAQILDDPEGDRDWRLVLEVDLDASDAAGELVVRPVRLGPASPTA</sequence>
<comment type="caution">
    <text evidence="8">The sequence shown here is derived from an EMBL/GenBank/DDBJ whole genome shotgun (WGS) entry which is preliminary data.</text>
</comment>
<dbReference type="PROSITE" id="PS51194">
    <property type="entry name" value="HELICASE_CTER"/>
    <property type="match status" value="1"/>
</dbReference>
<dbReference type="PROSITE" id="PS51192">
    <property type="entry name" value="HELICASE_ATP_BIND_1"/>
    <property type="match status" value="1"/>
</dbReference>
<evidence type="ECO:0000313" key="9">
    <source>
        <dbReference type="Proteomes" id="UP000275356"/>
    </source>
</evidence>
<dbReference type="Pfam" id="PF00270">
    <property type="entry name" value="DEAD"/>
    <property type="match status" value="1"/>
</dbReference>
<name>A0A3N2D722_9MICO</name>
<dbReference type="GO" id="GO:0003676">
    <property type="term" value="F:nucleic acid binding"/>
    <property type="evidence" value="ECO:0007669"/>
    <property type="project" value="InterPro"/>
</dbReference>
<dbReference type="PANTHER" id="PTHR12131:SF1">
    <property type="entry name" value="ATP-DEPENDENT RNA HELICASE SUPV3L1, MITOCHONDRIAL-RELATED"/>
    <property type="match status" value="1"/>
</dbReference>
<feature type="domain" description="Helicase C-terminal" evidence="7">
    <location>
        <begin position="233"/>
        <end position="437"/>
    </location>
</feature>
<dbReference type="GO" id="GO:0005524">
    <property type="term" value="F:ATP binding"/>
    <property type="evidence" value="ECO:0007669"/>
    <property type="project" value="UniProtKB-KW"/>
</dbReference>
<dbReference type="InterPro" id="IPR014001">
    <property type="entry name" value="Helicase_ATP-bd"/>
</dbReference>
<dbReference type="InterPro" id="IPR001650">
    <property type="entry name" value="Helicase_C-like"/>
</dbReference>
<feature type="domain" description="Helicase ATP-binding" evidence="6">
    <location>
        <begin position="42"/>
        <end position="213"/>
    </location>
</feature>
<evidence type="ECO:0000256" key="3">
    <source>
        <dbReference type="ARBA" id="ARBA00022806"/>
    </source>
</evidence>
<dbReference type="SMART" id="SM00490">
    <property type="entry name" value="HELICc"/>
    <property type="match status" value="1"/>
</dbReference>
<dbReference type="PANTHER" id="PTHR12131">
    <property type="entry name" value="ATP-DEPENDENT RNA AND DNA HELICASE"/>
    <property type="match status" value="1"/>
</dbReference>
<protein>
    <submittedName>
        <fullName evidence="8">Superfamily II RNA helicase</fullName>
    </submittedName>
</protein>
<dbReference type="InterPro" id="IPR011545">
    <property type="entry name" value="DEAD/DEAH_box_helicase_dom"/>
</dbReference>
<proteinExistence type="predicted"/>